<keyword evidence="3" id="KW-1185">Reference proteome</keyword>
<evidence type="ECO:0000313" key="2">
    <source>
        <dbReference type="EMBL" id="ERM93609.1"/>
    </source>
</evidence>
<organism evidence="2 3">
    <name type="scientific">Amborella trichopoda</name>
    <dbReference type="NCBI Taxonomy" id="13333"/>
    <lineage>
        <taxon>Eukaryota</taxon>
        <taxon>Viridiplantae</taxon>
        <taxon>Streptophyta</taxon>
        <taxon>Embryophyta</taxon>
        <taxon>Tracheophyta</taxon>
        <taxon>Spermatophyta</taxon>
        <taxon>Magnoliopsida</taxon>
        <taxon>Amborellales</taxon>
        <taxon>Amborellaceae</taxon>
        <taxon>Amborella</taxon>
    </lineage>
</organism>
<evidence type="ECO:0000313" key="3">
    <source>
        <dbReference type="Proteomes" id="UP000017836"/>
    </source>
</evidence>
<accession>W1NE21</accession>
<dbReference type="Gene3D" id="2.40.160.10">
    <property type="entry name" value="Porin"/>
    <property type="match status" value="1"/>
</dbReference>
<reference evidence="3" key="1">
    <citation type="journal article" date="2013" name="Science">
        <title>The Amborella genome and the evolution of flowering plants.</title>
        <authorList>
            <consortium name="Amborella Genome Project"/>
        </authorList>
    </citation>
    <scope>NUCLEOTIDE SEQUENCE [LARGE SCALE GENOMIC DNA]</scope>
</reference>
<protein>
    <recommendedName>
        <fullName evidence="4">Porin domain-containing protein</fullName>
    </recommendedName>
</protein>
<gene>
    <name evidence="2" type="ORF">AMTR_s00004p00132460</name>
</gene>
<dbReference type="eggNOG" id="KOG3126">
    <property type="taxonomic scope" value="Eukaryota"/>
</dbReference>
<dbReference type="PANTHER" id="PTHR11743">
    <property type="entry name" value="VOLTAGE-DEPENDENT ANION-SELECTIVE CHANNEL"/>
    <property type="match status" value="1"/>
</dbReference>
<dbReference type="OMA" id="HAMLHSS"/>
<dbReference type="Pfam" id="PF01459">
    <property type="entry name" value="Porin_3"/>
    <property type="match status" value="1"/>
</dbReference>
<evidence type="ECO:0000256" key="1">
    <source>
        <dbReference type="ARBA" id="ARBA00009624"/>
    </source>
</evidence>
<dbReference type="InterPro" id="IPR023614">
    <property type="entry name" value="Porin_dom_sf"/>
</dbReference>
<dbReference type="InterPro" id="IPR001925">
    <property type="entry name" value="Porin_Euk"/>
</dbReference>
<dbReference type="EMBL" id="KI397628">
    <property type="protein sequence ID" value="ERM93609.1"/>
    <property type="molecule type" value="Genomic_DNA"/>
</dbReference>
<dbReference type="GO" id="GO:0008308">
    <property type="term" value="F:voltage-gated monoatomic anion channel activity"/>
    <property type="evidence" value="ECO:0000318"/>
    <property type="project" value="GO_Central"/>
</dbReference>
<dbReference type="CDD" id="cd07306">
    <property type="entry name" value="Porin3_VDAC"/>
    <property type="match status" value="1"/>
</dbReference>
<proteinExistence type="inferred from homology"/>
<sequence>MVNFSTTVGTGEFAFGTDVSFDSATGAFTKCNVGLSFSQADIIASLNLNNKGDTLIASYFHTVNPLKNTAVGAELSHTFSKSDDTLTLGMMQAFDPLTTFKAKINNYGKASALIQHGWRPKSLMTISVEADAGAIEKTTKVGLAMVLRP</sequence>
<name>W1NE21_AMBTC</name>
<evidence type="ECO:0008006" key="4">
    <source>
        <dbReference type="Google" id="ProtNLM"/>
    </source>
</evidence>
<dbReference type="PANTHER" id="PTHR11743:SF70">
    <property type="entry name" value="GH26960P-RELATED"/>
    <property type="match status" value="1"/>
</dbReference>
<dbReference type="Gramene" id="ERM93609">
    <property type="protein sequence ID" value="ERM93609"/>
    <property type="gene ID" value="AMTR_s00004p00132460"/>
</dbReference>
<comment type="similarity">
    <text evidence="1">Belongs to the eukaryotic mitochondrial porin (TC 1.B.8.1) family.</text>
</comment>
<dbReference type="STRING" id="13333.W1NE21"/>
<dbReference type="GO" id="GO:0005741">
    <property type="term" value="C:mitochondrial outer membrane"/>
    <property type="evidence" value="ECO:0000318"/>
    <property type="project" value="GO_Central"/>
</dbReference>
<dbReference type="Proteomes" id="UP000017836">
    <property type="component" value="Unassembled WGS sequence"/>
</dbReference>
<dbReference type="InterPro" id="IPR027246">
    <property type="entry name" value="Porin_Euk/Tom40"/>
</dbReference>
<dbReference type="AlphaFoldDB" id="W1NE21"/>
<dbReference type="HOGENOM" id="CLU_069937_1_0_1"/>